<keyword evidence="1" id="KW-1133">Transmembrane helix</keyword>
<organism evidence="2 3">
    <name type="scientific">Lacipirellula limnantheis</name>
    <dbReference type="NCBI Taxonomy" id="2528024"/>
    <lineage>
        <taxon>Bacteria</taxon>
        <taxon>Pseudomonadati</taxon>
        <taxon>Planctomycetota</taxon>
        <taxon>Planctomycetia</taxon>
        <taxon>Pirellulales</taxon>
        <taxon>Lacipirellulaceae</taxon>
        <taxon>Lacipirellula</taxon>
    </lineage>
</organism>
<dbReference type="AlphaFoldDB" id="A0A517U406"/>
<dbReference type="Proteomes" id="UP000317909">
    <property type="component" value="Chromosome"/>
</dbReference>
<name>A0A517U406_9BACT</name>
<accession>A0A517U406</accession>
<sequence length="315" mass="34495">MATVGSTATLPERTRPLTIAWVRAAAPTGVIALLVVGSILLTRRAAGAFSAHLPTLPLLATIVLTAMVILGGRVAWRLTSPPRRREQLQFREQVVGWGGTLTLALMFLGCSFPSFAYWNWLCWLPLVIADYLQRDWFFETAPGWTPRLINHESGLGHWHPLGEGDGGGVLPLREEVREHYPLFDREFDRHERPSVADEDLEEDQAEYDEAAETLDANVLQQLTRIRDEAGVETIFGTLRAEFAPGQRHATLHVGFCPPLAGPPAIEADPADGPDAMVKVIQSFAHGARLEIRLAAPAAESCSVLLEMTAAPADQT</sequence>
<dbReference type="EMBL" id="CP036339">
    <property type="protein sequence ID" value="QDT75358.1"/>
    <property type="molecule type" value="Genomic_DNA"/>
</dbReference>
<evidence type="ECO:0000313" key="2">
    <source>
        <dbReference type="EMBL" id="QDT75358.1"/>
    </source>
</evidence>
<dbReference type="OrthoDB" id="292635at2"/>
<feature type="transmembrane region" description="Helical" evidence="1">
    <location>
        <begin position="20"/>
        <end position="41"/>
    </location>
</feature>
<proteinExistence type="predicted"/>
<feature type="transmembrane region" description="Helical" evidence="1">
    <location>
        <begin position="96"/>
        <end position="118"/>
    </location>
</feature>
<reference evidence="2 3" key="1">
    <citation type="submission" date="2019-02" db="EMBL/GenBank/DDBJ databases">
        <title>Deep-cultivation of Planctomycetes and their phenomic and genomic characterization uncovers novel biology.</title>
        <authorList>
            <person name="Wiegand S."/>
            <person name="Jogler M."/>
            <person name="Boedeker C."/>
            <person name="Pinto D."/>
            <person name="Vollmers J."/>
            <person name="Rivas-Marin E."/>
            <person name="Kohn T."/>
            <person name="Peeters S.H."/>
            <person name="Heuer A."/>
            <person name="Rast P."/>
            <person name="Oberbeckmann S."/>
            <person name="Bunk B."/>
            <person name="Jeske O."/>
            <person name="Meyerdierks A."/>
            <person name="Storesund J.E."/>
            <person name="Kallscheuer N."/>
            <person name="Luecker S."/>
            <person name="Lage O.M."/>
            <person name="Pohl T."/>
            <person name="Merkel B.J."/>
            <person name="Hornburger P."/>
            <person name="Mueller R.-W."/>
            <person name="Bruemmer F."/>
            <person name="Labrenz M."/>
            <person name="Spormann A.M."/>
            <person name="Op den Camp H."/>
            <person name="Overmann J."/>
            <person name="Amann R."/>
            <person name="Jetten M.S.M."/>
            <person name="Mascher T."/>
            <person name="Medema M.H."/>
            <person name="Devos D.P."/>
            <person name="Kaster A.-K."/>
            <person name="Ovreas L."/>
            <person name="Rohde M."/>
            <person name="Galperin M.Y."/>
            <person name="Jogler C."/>
        </authorList>
    </citation>
    <scope>NUCLEOTIDE SEQUENCE [LARGE SCALE GENOMIC DNA]</scope>
    <source>
        <strain evidence="2 3">I41</strain>
    </source>
</reference>
<gene>
    <name evidence="2" type="ORF">I41_45680</name>
</gene>
<feature type="transmembrane region" description="Helical" evidence="1">
    <location>
        <begin position="53"/>
        <end position="76"/>
    </location>
</feature>
<evidence type="ECO:0000256" key="1">
    <source>
        <dbReference type="SAM" id="Phobius"/>
    </source>
</evidence>
<dbReference type="KEGG" id="llh:I41_45680"/>
<keyword evidence="1" id="KW-0472">Membrane</keyword>
<dbReference type="RefSeq" id="WP_145435019.1">
    <property type="nucleotide sequence ID" value="NZ_CP036339.1"/>
</dbReference>
<evidence type="ECO:0000313" key="3">
    <source>
        <dbReference type="Proteomes" id="UP000317909"/>
    </source>
</evidence>
<keyword evidence="1" id="KW-0812">Transmembrane</keyword>
<keyword evidence="3" id="KW-1185">Reference proteome</keyword>
<protein>
    <submittedName>
        <fullName evidence="2">Uncharacterized protein</fullName>
    </submittedName>
</protein>